<dbReference type="AlphaFoldDB" id="A0A2P7U3B9"/>
<proteinExistence type="inferred from homology"/>
<organism evidence="15 16">
    <name type="scientific">Neisseria iguanae</name>
    <dbReference type="NCBI Taxonomy" id="90242"/>
    <lineage>
        <taxon>Bacteria</taxon>
        <taxon>Pseudomonadati</taxon>
        <taxon>Pseudomonadota</taxon>
        <taxon>Betaproteobacteria</taxon>
        <taxon>Neisseriales</taxon>
        <taxon>Neisseriaceae</taxon>
        <taxon>Neisseria</taxon>
    </lineage>
</organism>
<dbReference type="Gene3D" id="1.20.950.20">
    <property type="entry name" value="Transmembrane di-heme cytochromes, Chain C"/>
    <property type="match status" value="1"/>
</dbReference>
<reference evidence="15 16" key="1">
    <citation type="submission" date="2018-03" db="EMBL/GenBank/DDBJ databases">
        <title>Neisseria weixii sp. nov., isolated from the intestinal contents of Tibetan Plateau pika (Ochotona curzoniae) in Yushu, Qinghai Province, China.</title>
        <authorList>
            <person name="Gui Z."/>
        </authorList>
    </citation>
    <scope>NUCLEOTIDE SEQUENCE [LARGE SCALE GENOMIC DNA]</scope>
    <source>
        <strain evidence="15 16">ATCC 51483</strain>
    </source>
</reference>
<keyword evidence="11 13" id="KW-0472">Membrane</keyword>
<dbReference type="InterPro" id="IPR052168">
    <property type="entry name" value="Cytochrome_b561_oxidase"/>
</dbReference>
<dbReference type="GO" id="GO:0020037">
    <property type="term" value="F:heme binding"/>
    <property type="evidence" value="ECO:0007669"/>
    <property type="project" value="TreeGrafter"/>
</dbReference>
<keyword evidence="10" id="KW-0408">Iron</keyword>
<evidence type="ECO:0000256" key="10">
    <source>
        <dbReference type="ARBA" id="ARBA00023004"/>
    </source>
</evidence>
<evidence type="ECO:0000256" key="2">
    <source>
        <dbReference type="ARBA" id="ARBA00004651"/>
    </source>
</evidence>
<evidence type="ECO:0000256" key="9">
    <source>
        <dbReference type="ARBA" id="ARBA00022989"/>
    </source>
</evidence>
<comment type="cofactor">
    <cofactor evidence="1">
        <name>heme b</name>
        <dbReference type="ChEBI" id="CHEBI:60344"/>
    </cofactor>
</comment>
<dbReference type="InterPro" id="IPR011577">
    <property type="entry name" value="Cyt_b561_bac/Ni-Hgenase"/>
</dbReference>
<accession>A0A2P7U3B9</accession>
<keyword evidence="6 13" id="KW-0812">Transmembrane</keyword>
<keyword evidence="5" id="KW-0349">Heme</keyword>
<dbReference type="PANTHER" id="PTHR30529">
    <property type="entry name" value="CYTOCHROME B561"/>
    <property type="match status" value="1"/>
</dbReference>
<dbReference type="Pfam" id="PF01292">
    <property type="entry name" value="Ni_hydr_CYTB"/>
    <property type="match status" value="1"/>
</dbReference>
<evidence type="ECO:0000256" key="11">
    <source>
        <dbReference type="ARBA" id="ARBA00023136"/>
    </source>
</evidence>
<feature type="transmembrane region" description="Helical" evidence="13">
    <location>
        <begin position="46"/>
        <end position="66"/>
    </location>
</feature>
<evidence type="ECO:0000256" key="3">
    <source>
        <dbReference type="ARBA" id="ARBA00022448"/>
    </source>
</evidence>
<evidence type="ECO:0000256" key="6">
    <source>
        <dbReference type="ARBA" id="ARBA00022692"/>
    </source>
</evidence>
<protein>
    <submittedName>
        <fullName evidence="15">Cytochrome B</fullName>
    </submittedName>
</protein>
<dbReference type="OrthoDB" id="8723024at2"/>
<evidence type="ECO:0000256" key="1">
    <source>
        <dbReference type="ARBA" id="ARBA00001970"/>
    </source>
</evidence>
<keyword evidence="4" id="KW-1003">Cell membrane</keyword>
<keyword evidence="7" id="KW-0479">Metal-binding</keyword>
<evidence type="ECO:0000256" key="4">
    <source>
        <dbReference type="ARBA" id="ARBA00022475"/>
    </source>
</evidence>
<comment type="subcellular location">
    <subcellularLocation>
        <location evidence="2">Cell membrane</location>
        <topology evidence="2">Multi-pass membrane protein</topology>
    </subcellularLocation>
</comment>
<evidence type="ECO:0000313" key="15">
    <source>
        <dbReference type="EMBL" id="PSJ81494.1"/>
    </source>
</evidence>
<feature type="transmembrane region" description="Helical" evidence="13">
    <location>
        <begin position="78"/>
        <end position="99"/>
    </location>
</feature>
<dbReference type="PANTHER" id="PTHR30529:SF1">
    <property type="entry name" value="CYTOCHROME B561 HOMOLOG 2"/>
    <property type="match status" value="1"/>
</dbReference>
<feature type="transmembrane region" description="Helical" evidence="13">
    <location>
        <begin position="111"/>
        <end position="131"/>
    </location>
</feature>
<keyword evidence="16" id="KW-1185">Reference proteome</keyword>
<feature type="transmembrane region" description="Helical" evidence="13">
    <location>
        <begin position="16"/>
        <end position="34"/>
    </location>
</feature>
<keyword evidence="3" id="KW-0813">Transport</keyword>
<evidence type="ECO:0000256" key="12">
    <source>
        <dbReference type="ARBA" id="ARBA00037975"/>
    </source>
</evidence>
<evidence type="ECO:0000259" key="14">
    <source>
        <dbReference type="Pfam" id="PF01292"/>
    </source>
</evidence>
<dbReference type="EMBL" id="PXYY01000001">
    <property type="protein sequence ID" value="PSJ81494.1"/>
    <property type="molecule type" value="Genomic_DNA"/>
</dbReference>
<gene>
    <name evidence="15" type="ORF">C7N83_00240</name>
</gene>
<dbReference type="RefSeq" id="WP_106739754.1">
    <property type="nucleotide sequence ID" value="NZ_PXYY01000001.1"/>
</dbReference>
<comment type="caution">
    <text evidence="15">The sequence shown here is derived from an EMBL/GenBank/DDBJ whole genome shotgun (WGS) entry which is preliminary data.</text>
</comment>
<dbReference type="Proteomes" id="UP000241868">
    <property type="component" value="Unassembled WGS sequence"/>
</dbReference>
<evidence type="ECO:0000256" key="13">
    <source>
        <dbReference type="SAM" id="Phobius"/>
    </source>
</evidence>
<dbReference type="GO" id="GO:0009055">
    <property type="term" value="F:electron transfer activity"/>
    <property type="evidence" value="ECO:0007669"/>
    <property type="project" value="InterPro"/>
</dbReference>
<keyword evidence="8" id="KW-0249">Electron transport</keyword>
<keyword evidence="9 13" id="KW-1133">Transmembrane helix</keyword>
<dbReference type="InterPro" id="IPR016174">
    <property type="entry name" value="Di-haem_cyt_TM"/>
</dbReference>
<evidence type="ECO:0000313" key="16">
    <source>
        <dbReference type="Proteomes" id="UP000241868"/>
    </source>
</evidence>
<feature type="domain" description="Cytochrome b561 bacterial/Ni-hydrogenase" evidence="14">
    <location>
        <begin position="8"/>
        <end position="142"/>
    </location>
</feature>
<evidence type="ECO:0000256" key="8">
    <source>
        <dbReference type="ARBA" id="ARBA00022982"/>
    </source>
</evidence>
<sequence>MKTDTPQRYSTFTRRFHWLMAACYLIMFGTALAWNVNENLTYLINVHRAVGILLLLMTLFRFVLAVKNFRHRPHNNTATRIGHLALYAAMFAVPASGMAQQAEAAFGNAHGLLAFGLLLLVAGHVMMTVIHQCKGEKIWQRMA</sequence>
<dbReference type="SUPFAM" id="SSF81342">
    <property type="entry name" value="Transmembrane di-heme cytochromes"/>
    <property type="match status" value="1"/>
</dbReference>
<evidence type="ECO:0000256" key="7">
    <source>
        <dbReference type="ARBA" id="ARBA00022723"/>
    </source>
</evidence>
<comment type="similarity">
    <text evidence="12">Belongs to the cytochrome b561 family.</text>
</comment>
<evidence type="ECO:0000256" key="5">
    <source>
        <dbReference type="ARBA" id="ARBA00022617"/>
    </source>
</evidence>
<dbReference type="GO" id="GO:0046872">
    <property type="term" value="F:metal ion binding"/>
    <property type="evidence" value="ECO:0007669"/>
    <property type="project" value="UniProtKB-KW"/>
</dbReference>
<dbReference type="GO" id="GO:0022904">
    <property type="term" value="P:respiratory electron transport chain"/>
    <property type="evidence" value="ECO:0007669"/>
    <property type="project" value="InterPro"/>
</dbReference>
<name>A0A2P7U3B9_9NEIS</name>
<dbReference type="GO" id="GO:0005886">
    <property type="term" value="C:plasma membrane"/>
    <property type="evidence" value="ECO:0007669"/>
    <property type="project" value="UniProtKB-SubCell"/>
</dbReference>